<dbReference type="PROSITE" id="PS50109">
    <property type="entry name" value="HIS_KIN"/>
    <property type="match status" value="1"/>
</dbReference>
<feature type="transmembrane region" description="Helical" evidence="9">
    <location>
        <begin position="265"/>
        <end position="286"/>
    </location>
</feature>
<dbReference type="PANTHER" id="PTHR43065">
    <property type="entry name" value="SENSOR HISTIDINE KINASE"/>
    <property type="match status" value="1"/>
</dbReference>
<feature type="transmembrane region" description="Helical" evidence="9">
    <location>
        <begin position="133"/>
        <end position="153"/>
    </location>
</feature>
<reference evidence="13 14" key="2">
    <citation type="submission" date="2024-06" db="EMBL/GenBank/DDBJ databases">
        <title>Thioclava kandeliae sp. nov. from a rhizosphere soil sample of Kandelia candel in a mangrove.</title>
        <authorList>
            <person name="Mu T."/>
        </authorList>
    </citation>
    <scope>NUCLEOTIDE SEQUENCE [LARGE SCALE GENOMIC DNA]</scope>
    <source>
        <strain evidence="13 14">CPCC 100088</strain>
    </source>
</reference>
<dbReference type="InterPro" id="IPR005467">
    <property type="entry name" value="His_kinase_dom"/>
</dbReference>
<dbReference type="InterPro" id="IPR035965">
    <property type="entry name" value="PAS-like_dom_sf"/>
</dbReference>
<evidence type="ECO:0000256" key="1">
    <source>
        <dbReference type="ARBA" id="ARBA00000085"/>
    </source>
</evidence>
<feature type="domain" description="Histidine kinase" evidence="10">
    <location>
        <begin position="439"/>
        <end position="652"/>
    </location>
</feature>
<evidence type="ECO:0000256" key="8">
    <source>
        <dbReference type="PROSITE-ProRule" id="PRU00169"/>
    </source>
</evidence>
<feature type="domain" description="Response regulatory" evidence="11">
    <location>
        <begin position="672"/>
        <end position="788"/>
    </location>
</feature>
<feature type="transmembrane region" description="Helical" evidence="9">
    <location>
        <begin position="236"/>
        <end position="253"/>
    </location>
</feature>
<evidence type="ECO:0000256" key="5">
    <source>
        <dbReference type="ARBA" id="ARBA00022777"/>
    </source>
</evidence>
<dbReference type="SUPFAM" id="SSF55785">
    <property type="entry name" value="PYP-like sensor domain (PAS domain)"/>
    <property type="match status" value="1"/>
</dbReference>
<evidence type="ECO:0000256" key="2">
    <source>
        <dbReference type="ARBA" id="ARBA00012438"/>
    </source>
</evidence>
<feature type="transmembrane region" description="Helical" evidence="9">
    <location>
        <begin position="160"/>
        <end position="182"/>
    </location>
</feature>
<dbReference type="SMART" id="SM00387">
    <property type="entry name" value="HATPase_c"/>
    <property type="match status" value="1"/>
</dbReference>
<dbReference type="InterPro" id="IPR000014">
    <property type="entry name" value="PAS"/>
</dbReference>
<dbReference type="PROSITE" id="PS51257">
    <property type="entry name" value="PROKAR_LIPOPROTEIN"/>
    <property type="match status" value="1"/>
</dbReference>
<reference evidence="13 14" key="1">
    <citation type="submission" date="2024-01" db="EMBL/GenBank/DDBJ databases">
        <authorList>
            <person name="Deng Y."/>
            <person name="Su J."/>
        </authorList>
    </citation>
    <scope>NUCLEOTIDE SEQUENCE [LARGE SCALE GENOMIC DNA]</scope>
    <source>
        <strain evidence="13 14">CPCC 100088</strain>
    </source>
</reference>
<comment type="caution">
    <text evidence="13">The sequence shown here is derived from an EMBL/GenBank/DDBJ whole genome shotgun (WGS) entry which is preliminary data.</text>
</comment>
<keyword evidence="4" id="KW-0547">Nucleotide-binding</keyword>
<sequence>MKRMFQAQDRNVADAQILPSVSVAWALLAACLALAMLVLVGGYVFESAALRQLAPTWPAMVPQTAWGLVTLTLAQAFWLRGEGQWNRRLRLLFLFGALGMAVIGIQDQMYPLPDPDTTPLSINPLRLAPTGRMAPATISGVFLMVVILGLQGVRGRWARYLHAALASAGILLCLVAMVAYLFDAPALAKVTYLSDMAFHTATGFLLLYMAALCASPEGSWLPDLLADSMGGQMARLVLPLAVIGPILLCYLALSTTEHGLISPNLRLSALAICLLFLAAVTALRGARYQNIAARRSVLEEKRLRDVLDGLDKAVFVIDLQGRLRMMNLAAEAMAGESPEAFLHEGRFHSIDNRQPLLGASHPFRRLLNSPTTRELHCGWIDAEGREHALKITATLTRKGQGFAEALRILAIEDQTESWIFRENISRTERLDAIGQMAGGVAHEMANILGAARLSVDTILLETEGLSETQRAKVLAVRSVCERGTDLTERLLNLTRDRASEKEAIELTAKLVTIVDLARQAIPSAVLLRLDMSPTPVYIRCIPTDLESAILNLVLNASHAIMEGSGHGEITLRCQTMPGGKVAIAVVDNGPGMSQALLRHVREPFYTTRESLGGTGLGLPMVENFARQADGSFELSSIEGKGTVATLSFETVTDVQTSAPQTALRLPDLSGLLFMVVEDDPHFHDILAQSLQVLGAEVISARSAAEALGKCTTGLEKAPDILISDIILPGGVDGYRLATKCRHQWPELKVLYMSGYTDQLSRSGRLVQGLLLRKPLALDGLVNAIELTLSNPPGVMLAPATEATGSPA</sequence>
<dbReference type="Gene3D" id="1.10.287.130">
    <property type="match status" value="1"/>
</dbReference>
<keyword evidence="3" id="KW-0808">Transferase</keyword>
<feature type="transmembrane region" description="Helical" evidence="9">
    <location>
        <begin position="57"/>
        <end position="79"/>
    </location>
</feature>
<dbReference type="RefSeq" id="WP_350934279.1">
    <property type="nucleotide sequence ID" value="NZ_JAYWLC010000001.1"/>
</dbReference>
<dbReference type="Pfam" id="PF00072">
    <property type="entry name" value="Response_reg"/>
    <property type="match status" value="1"/>
</dbReference>
<organism evidence="13 14">
    <name type="scientific">Thioclava kandeliae</name>
    <dbReference type="NCBI Taxonomy" id="3070818"/>
    <lineage>
        <taxon>Bacteria</taxon>
        <taxon>Pseudomonadati</taxon>
        <taxon>Pseudomonadota</taxon>
        <taxon>Alphaproteobacteria</taxon>
        <taxon>Rhodobacterales</taxon>
        <taxon>Paracoccaceae</taxon>
        <taxon>Thioclava</taxon>
    </lineage>
</organism>
<keyword evidence="9" id="KW-1133">Transmembrane helix</keyword>
<dbReference type="InterPro" id="IPR001789">
    <property type="entry name" value="Sig_transdc_resp-reg_receiver"/>
</dbReference>
<keyword evidence="8" id="KW-0597">Phosphoprotein</keyword>
<keyword evidence="14" id="KW-1185">Reference proteome</keyword>
<name>A0ABV1SBW3_9RHOB</name>
<dbReference type="SUPFAM" id="SSF47384">
    <property type="entry name" value="Homodimeric domain of signal transducing histidine kinase"/>
    <property type="match status" value="1"/>
</dbReference>
<feature type="domain" description="PAS" evidence="12">
    <location>
        <begin position="299"/>
        <end position="342"/>
    </location>
</feature>
<evidence type="ECO:0000256" key="7">
    <source>
        <dbReference type="ARBA" id="ARBA00023012"/>
    </source>
</evidence>
<dbReference type="SUPFAM" id="SSF52172">
    <property type="entry name" value="CheY-like"/>
    <property type="match status" value="1"/>
</dbReference>
<keyword evidence="5" id="KW-0418">Kinase</keyword>
<keyword evidence="9" id="KW-0472">Membrane</keyword>
<dbReference type="Gene3D" id="3.30.565.10">
    <property type="entry name" value="Histidine kinase-like ATPase, C-terminal domain"/>
    <property type="match status" value="1"/>
</dbReference>
<evidence type="ECO:0000259" key="10">
    <source>
        <dbReference type="PROSITE" id="PS50109"/>
    </source>
</evidence>
<gene>
    <name evidence="13" type="ORF">VSX56_01295</name>
</gene>
<dbReference type="EMBL" id="JAYWLC010000001">
    <property type="protein sequence ID" value="MER5170397.1"/>
    <property type="molecule type" value="Genomic_DNA"/>
</dbReference>
<evidence type="ECO:0000256" key="6">
    <source>
        <dbReference type="ARBA" id="ARBA00022840"/>
    </source>
</evidence>
<dbReference type="InterPro" id="IPR003594">
    <property type="entry name" value="HATPase_dom"/>
</dbReference>
<dbReference type="PROSITE" id="PS50110">
    <property type="entry name" value="RESPONSE_REGULATORY"/>
    <property type="match status" value="1"/>
</dbReference>
<proteinExistence type="predicted"/>
<feature type="modified residue" description="4-aspartylphosphate" evidence="8">
    <location>
        <position position="724"/>
    </location>
</feature>
<dbReference type="Pfam" id="PF02518">
    <property type="entry name" value="HATPase_c"/>
    <property type="match status" value="1"/>
</dbReference>
<dbReference type="InterPro" id="IPR011006">
    <property type="entry name" value="CheY-like_superfamily"/>
</dbReference>
<dbReference type="PROSITE" id="PS50112">
    <property type="entry name" value="PAS"/>
    <property type="match status" value="1"/>
</dbReference>
<keyword evidence="9" id="KW-0812">Transmembrane</keyword>
<dbReference type="GO" id="GO:0005524">
    <property type="term" value="F:ATP binding"/>
    <property type="evidence" value="ECO:0007669"/>
    <property type="project" value="UniProtKB-KW"/>
</dbReference>
<keyword evidence="7" id="KW-0902">Two-component regulatory system</keyword>
<dbReference type="InterPro" id="IPR004358">
    <property type="entry name" value="Sig_transdc_His_kin-like_C"/>
</dbReference>
<dbReference type="Proteomes" id="UP001438953">
    <property type="component" value="Unassembled WGS sequence"/>
</dbReference>
<evidence type="ECO:0000313" key="14">
    <source>
        <dbReference type="Proteomes" id="UP001438953"/>
    </source>
</evidence>
<evidence type="ECO:0000259" key="11">
    <source>
        <dbReference type="PROSITE" id="PS50110"/>
    </source>
</evidence>
<dbReference type="InterPro" id="IPR036097">
    <property type="entry name" value="HisK_dim/P_sf"/>
</dbReference>
<feature type="transmembrane region" description="Helical" evidence="9">
    <location>
        <begin position="21"/>
        <end position="45"/>
    </location>
</feature>
<feature type="transmembrane region" description="Helical" evidence="9">
    <location>
        <begin position="91"/>
        <end position="113"/>
    </location>
</feature>
<evidence type="ECO:0000256" key="4">
    <source>
        <dbReference type="ARBA" id="ARBA00022741"/>
    </source>
</evidence>
<evidence type="ECO:0000256" key="9">
    <source>
        <dbReference type="SAM" id="Phobius"/>
    </source>
</evidence>
<comment type="catalytic activity">
    <reaction evidence="1">
        <text>ATP + protein L-histidine = ADP + protein N-phospho-L-histidine.</text>
        <dbReference type="EC" id="2.7.13.3"/>
    </reaction>
</comment>
<dbReference type="InterPro" id="IPR036890">
    <property type="entry name" value="HATPase_C_sf"/>
</dbReference>
<dbReference type="CDD" id="cd00075">
    <property type="entry name" value="HATPase"/>
    <property type="match status" value="1"/>
</dbReference>
<dbReference type="Pfam" id="PF13188">
    <property type="entry name" value="PAS_8"/>
    <property type="match status" value="1"/>
</dbReference>
<dbReference type="SUPFAM" id="SSF55874">
    <property type="entry name" value="ATPase domain of HSP90 chaperone/DNA topoisomerase II/histidine kinase"/>
    <property type="match status" value="1"/>
</dbReference>
<evidence type="ECO:0000256" key="3">
    <source>
        <dbReference type="ARBA" id="ARBA00022679"/>
    </source>
</evidence>
<dbReference type="PANTHER" id="PTHR43065:SF46">
    <property type="entry name" value="C4-DICARBOXYLATE TRANSPORT SENSOR PROTEIN DCTB"/>
    <property type="match status" value="1"/>
</dbReference>
<dbReference type="Gene3D" id="3.30.450.20">
    <property type="entry name" value="PAS domain"/>
    <property type="match status" value="1"/>
</dbReference>
<dbReference type="EC" id="2.7.13.3" evidence="2"/>
<evidence type="ECO:0000313" key="13">
    <source>
        <dbReference type="EMBL" id="MER5170397.1"/>
    </source>
</evidence>
<dbReference type="SMART" id="SM00448">
    <property type="entry name" value="REC"/>
    <property type="match status" value="1"/>
</dbReference>
<accession>A0ABV1SBW3</accession>
<dbReference type="Gene3D" id="3.40.50.2300">
    <property type="match status" value="1"/>
</dbReference>
<protein>
    <recommendedName>
        <fullName evidence="2">histidine kinase</fullName>
        <ecNumber evidence="2">2.7.13.3</ecNumber>
    </recommendedName>
</protein>
<dbReference type="PRINTS" id="PR00344">
    <property type="entry name" value="BCTRLSENSOR"/>
</dbReference>
<evidence type="ECO:0000259" key="12">
    <source>
        <dbReference type="PROSITE" id="PS50112"/>
    </source>
</evidence>
<keyword evidence="6 13" id="KW-0067">ATP-binding</keyword>